<evidence type="ECO:0000313" key="3">
    <source>
        <dbReference type="EMBL" id="RUT73542.1"/>
    </source>
</evidence>
<keyword evidence="4" id="KW-1185">Reference proteome</keyword>
<dbReference type="AlphaFoldDB" id="A0A434AGM9"/>
<reference evidence="3 4" key="1">
    <citation type="submission" date="2018-11" db="EMBL/GenBank/DDBJ databases">
        <title>Parancylomarina longa gen. nov., sp. nov., isolated from sediments of southern Okinawa.</title>
        <authorList>
            <person name="Fu T."/>
        </authorList>
    </citation>
    <scope>NUCLEOTIDE SEQUENCE [LARGE SCALE GENOMIC DNA]</scope>
    <source>
        <strain evidence="3 4">T3-2 S1-C</strain>
    </source>
</reference>
<keyword evidence="2" id="KW-0732">Signal</keyword>
<comment type="caution">
    <text evidence="3">The sequence shown here is derived from an EMBL/GenBank/DDBJ whole genome shotgun (WGS) entry which is preliminary data.</text>
</comment>
<protein>
    <submittedName>
        <fullName evidence="3">Uncharacterized protein</fullName>
    </submittedName>
</protein>
<evidence type="ECO:0000313" key="4">
    <source>
        <dbReference type="Proteomes" id="UP000282985"/>
    </source>
</evidence>
<feature type="signal peptide" evidence="2">
    <location>
        <begin position="1"/>
        <end position="20"/>
    </location>
</feature>
<accession>A0A434AGM9</accession>
<dbReference type="Proteomes" id="UP000282985">
    <property type="component" value="Unassembled WGS sequence"/>
</dbReference>
<evidence type="ECO:0000256" key="1">
    <source>
        <dbReference type="SAM" id="MobiDB-lite"/>
    </source>
</evidence>
<name>A0A434AGM9_9BACT</name>
<organism evidence="3 4">
    <name type="scientific">Ancylomarina longa</name>
    <dbReference type="NCBI Taxonomy" id="2487017"/>
    <lineage>
        <taxon>Bacteria</taxon>
        <taxon>Pseudomonadati</taxon>
        <taxon>Bacteroidota</taxon>
        <taxon>Bacteroidia</taxon>
        <taxon>Marinilabiliales</taxon>
        <taxon>Marinifilaceae</taxon>
        <taxon>Ancylomarina</taxon>
    </lineage>
</organism>
<dbReference type="EMBL" id="RJJX01000019">
    <property type="protein sequence ID" value="RUT73542.1"/>
    <property type="molecule type" value="Genomic_DNA"/>
</dbReference>
<proteinExistence type="predicted"/>
<sequence length="115" mass="12767">MNKLIIGVVALLVFNGCVMTQTVVETPSSVNMPKKALFISQSGTESNLLQTLIDLENNEMVVLTYSDVNVINITRTGIYLNPDDYKNKQVKGTDAPFKEKVKPPKPIEPIKSEEK</sequence>
<feature type="chain" id="PRO_5019573173" evidence="2">
    <location>
        <begin position="21"/>
        <end position="115"/>
    </location>
</feature>
<gene>
    <name evidence="3" type="ORF">DLK05_12600</name>
</gene>
<dbReference type="RefSeq" id="WP_127344325.1">
    <property type="nucleotide sequence ID" value="NZ_RJJX01000019.1"/>
</dbReference>
<dbReference type="OrthoDB" id="1120410at2"/>
<evidence type="ECO:0000256" key="2">
    <source>
        <dbReference type="SAM" id="SignalP"/>
    </source>
</evidence>
<feature type="region of interest" description="Disordered" evidence="1">
    <location>
        <begin position="90"/>
        <end position="115"/>
    </location>
</feature>